<comment type="caution">
    <text evidence="12">The sequence shown here is derived from an EMBL/GenBank/DDBJ whole genome shotgun (WGS) entry which is preliminary data.</text>
</comment>
<evidence type="ECO:0000256" key="2">
    <source>
        <dbReference type="ARBA" id="ARBA00022475"/>
    </source>
</evidence>
<proteinExistence type="inferred from homology"/>
<feature type="transmembrane region" description="Helical" evidence="10">
    <location>
        <begin position="160"/>
        <end position="179"/>
    </location>
</feature>
<dbReference type="PROSITE" id="PS00237">
    <property type="entry name" value="G_PROTEIN_RECEP_F1_1"/>
    <property type="match status" value="1"/>
</dbReference>
<keyword evidence="13" id="KW-1185">Reference proteome</keyword>
<evidence type="ECO:0000256" key="5">
    <source>
        <dbReference type="ARBA" id="ARBA00023040"/>
    </source>
</evidence>
<dbReference type="InterPro" id="IPR000276">
    <property type="entry name" value="GPCR_Rhodpsn"/>
</dbReference>
<keyword evidence="6 10" id="KW-0472">Membrane</keyword>
<comment type="similarity">
    <text evidence="9">Belongs to the G-protein coupled receptor 1 family.</text>
</comment>
<evidence type="ECO:0000313" key="13">
    <source>
        <dbReference type="Proteomes" id="UP001159427"/>
    </source>
</evidence>
<keyword evidence="4 10" id="KW-1133">Transmembrane helix</keyword>
<dbReference type="EMBL" id="CALNXI010000359">
    <property type="protein sequence ID" value="CAH3025574.1"/>
    <property type="molecule type" value="Genomic_DNA"/>
</dbReference>
<feature type="transmembrane region" description="Helical" evidence="10">
    <location>
        <begin position="39"/>
        <end position="63"/>
    </location>
</feature>
<feature type="transmembrane region" description="Helical" evidence="10">
    <location>
        <begin position="118"/>
        <end position="140"/>
    </location>
</feature>
<feature type="transmembrane region" description="Helical" evidence="10">
    <location>
        <begin position="75"/>
        <end position="97"/>
    </location>
</feature>
<evidence type="ECO:0000256" key="8">
    <source>
        <dbReference type="ARBA" id="ARBA00023224"/>
    </source>
</evidence>
<evidence type="ECO:0000313" key="12">
    <source>
        <dbReference type="EMBL" id="CAH3025574.1"/>
    </source>
</evidence>
<dbReference type="PROSITE" id="PS50262">
    <property type="entry name" value="G_PROTEIN_RECEP_F1_2"/>
    <property type="match status" value="1"/>
</dbReference>
<dbReference type="SUPFAM" id="SSF81321">
    <property type="entry name" value="Family A G protein-coupled receptor-like"/>
    <property type="match status" value="1"/>
</dbReference>
<dbReference type="PRINTS" id="PR00237">
    <property type="entry name" value="GPCRRHODOPSN"/>
</dbReference>
<evidence type="ECO:0000256" key="3">
    <source>
        <dbReference type="ARBA" id="ARBA00022692"/>
    </source>
</evidence>
<reference evidence="12 13" key="1">
    <citation type="submission" date="2022-05" db="EMBL/GenBank/DDBJ databases">
        <authorList>
            <consortium name="Genoscope - CEA"/>
            <person name="William W."/>
        </authorList>
    </citation>
    <scope>NUCLEOTIDE SEQUENCE [LARGE SCALE GENOMIC DNA]</scope>
</reference>
<dbReference type="Pfam" id="PF00001">
    <property type="entry name" value="7tm_1"/>
    <property type="match status" value="1"/>
</dbReference>
<evidence type="ECO:0000256" key="1">
    <source>
        <dbReference type="ARBA" id="ARBA00004651"/>
    </source>
</evidence>
<keyword evidence="2" id="KW-1003">Cell membrane</keyword>
<dbReference type="PANTHER" id="PTHR24249:SF372">
    <property type="entry name" value="G-PROTEIN COUPLED RECEPTORS FAMILY 1 PROFILE DOMAIN-CONTAINING PROTEIN"/>
    <property type="match status" value="1"/>
</dbReference>
<feature type="transmembrane region" description="Helical" evidence="10">
    <location>
        <begin position="218"/>
        <end position="238"/>
    </location>
</feature>
<protein>
    <recommendedName>
        <fullName evidence="11">G-protein coupled receptors family 1 profile domain-containing protein</fullName>
    </recommendedName>
</protein>
<evidence type="ECO:0000256" key="4">
    <source>
        <dbReference type="ARBA" id="ARBA00022989"/>
    </source>
</evidence>
<feature type="transmembrane region" description="Helical" evidence="10">
    <location>
        <begin position="250"/>
        <end position="272"/>
    </location>
</feature>
<organism evidence="12 13">
    <name type="scientific">Porites evermanni</name>
    <dbReference type="NCBI Taxonomy" id="104178"/>
    <lineage>
        <taxon>Eukaryota</taxon>
        <taxon>Metazoa</taxon>
        <taxon>Cnidaria</taxon>
        <taxon>Anthozoa</taxon>
        <taxon>Hexacorallia</taxon>
        <taxon>Scleractinia</taxon>
        <taxon>Fungiina</taxon>
        <taxon>Poritidae</taxon>
        <taxon>Porites</taxon>
    </lineage>
</organism>
<evidence type="ECO:0000256" key="9">
    <source>
        <dbReference type="RuleBase" id="RU000688"/>
    </source>
</evidence>
<dbReference type="Proteomes" id="UP001159427">
    <property type="component" value="Unassembled WGS sequence"/>
</dbReference>
<dbReference type="InterPro" id="IPR017452">
    <property type="entry name" value="GPCR_Rhodpsn_7TM"/>
</dbReference>
<dbReference type="Gene3D" id="1.20.1070.10">
    <property type="entry name" value="Rhodopsin 7-helix transmembrane proteins"/>
    <property type="match status" value="1"/>
</dbReference>
<evidence type="ECO:0000256" key="6">
    <source>
        <dbReference type="ARBA" id="ARBA00023136"/>
    </source>
</evidence>
<evidence type="ECO:0000256" key="7">
    <source>
        <dbReference type="ARBA" id="ARBA00023170"/>
    </source>
</evidence>
<comment type="subcellular location">
    <subcellularLocation>
        <location evidence="1">Cell membrane</location>
        <topology evidence="1">Multi-pass membrane protein</topology>
    </subcellularLocation>
</comment>
<accession>A0ABN8MCL8</accession>
<feature type="domain" description="G-protein coupled receptors family 1 profile" evidence="11">
    <location>
        <begin position="19"/>
        <end position="269"/>
    </location>
</feature>
<feature type="transmembrane region" description="Helical" evidence="10">
    <location>
        <begin position="6"/>
        <end position="27"/>
    </location>
</feature>
<keyword evidence="8 9" id="KW-0807">Transducer</keyword>
<gene>
    <name evidence="12" type="ORF">PEVE_00026466</name>
</gene>
<name>A0ABN8MCL8_9CNID</name>
<evidence type="ECO:0000256" key="10">
    <source>
        <dbReference type="SAM" id="Phobius"/>
    </source>
</evidence>
<dbReference type="PANTHER" id="PTHR24249">
    <property type="entry name" value="HISTAMINE RECEPTOR-RELATED G-PROTEIN COUPLED RECEPTOR"/>
    <property type="match status" value="1"/>
</dbReference>
<keyword evidence="5 9" id="KW-0297">G-protein coupled receptor</keyword>
<sequence length="370" mass="41785">MKVWFYICGWLVSVLTALGNGFIVVFVAKTRCLHSQSNWFVLSLAVADFGVGVIIFPFSYASLRYPTAVTTFSKWIYITAYWFLVHSSVANLCILTWDRYTAIVHPLRYITSIIMRRAGKIILLAWLIPLLISLFLFLGMFTASSPTVSKVLRLTGVSGFDMLCSSLLVYAVVRILVVVRSQSLQNSAMESLRKELHTRALFTTPFRPIRHKHSSARFIIAIVVLFLACNVVKNYLILRIMFVSDVSDNVALVVTVLLVANSAANPLVYACLKRDIKRELTRLICRRGSIETTVQRVSYLITLEDEGLVLYLWVVGFRLNYPVAKTRRLHSQFNWLLLFLAVADFGVGIVIIFLSSYASLMEPINCSDGL</sequence>
<dbReference type="InterPro" id="IPR050569">
    <property type="entry name" value="TAAR"/>
</dbReference>
<keyword evidence="7 9" id="KW-0675">Receptor</keyword>
<keyword evidence="3 9" id="KW-0812">Transmembrane</keyword>
<feature type="transmembrane region" description="Helical" evidence="10">
    <location>
        <begin position="335"/>
        <end position="360"/>
    </location>
</feature>
<evidence type="ECO:0000259" key="11">
    <source>
        <dbReference type="PROSITE" id="PS50262"/>
    </source>
</evidence>